<protein>
    <submittedName>
        <fullName evidence="2">Uncharacterized protein</fullName>
    </submittedName>
</protein>
<keyword evidence="1" id="KW-1133">Transmembrane helix</keyword>
<gene>
    <name evidence="2" type="ORF">NQ491_08225</name>
</gene>
<dbReference type="EMBL" id="CP102294">
    <property type="protein sequence ID" value="UWN56637.1"/>
    <property type="molecule type" value="Genomic_DNA"/>
</dbReference>
<evidence type="ECO:0000313" key="2">
    <source>
        <dbReference type="EMBL" id="UWN56637.1"/>
    </source>
</evidence>
<evidence type="ECO:0000313" key="3">
    <source>
        <dbReference type="Proteomes" id="UP001059295"/>
    </source>
</evidence>
<organism evidence="2 3">
    <name type="scientific">Alistipes ihumii AP11</name>
    <dbReference type="NCBI Taxonomy" id="1211813"/>
    <lineage>
        <taxon>Bacteria</taxon>
        <taxon>Pseudomonadati</taxon>
        <taxon>Bacteroidota</taxon>
        <taxon>Bacteroidia</taxon>
        <taxon>Bacteroidales</taxon>
        <taxon>Rikenellaceae</taxon>
        <taxon>Alistipes</taxon>
    </lineage>
</organism>
<dbReference type="GeneID" id="82891713"/>
<reference evidence="2" key="1">
    <citation type="journal article" date="2022" name="Cell">
        <title>Design, construction, and in vivo augmentation of a complex gut microbiome.</title>
        <authorList>
            <person name="Cheng A.G."/>
            <person name="Ho P.Y."/>
            <person name="Aranda-Diaz A."/>
            <person name="Jain S."/>
            <person name="Yu F.B."/>
            <person name="Meng X."/>
            <person name="Wang M."/>
            <person name="Iakiviak M."/>
            <person name="Nagashima K."/>
            <person name="Zhao A."/>
            <person name="Murugkar P."/>
            <person name="Patil A."/>
            <person name="Atabakhsh K."/>
            <person name="Weakley A."/>
            <person name="Yan J."/>
            <person name="Brumbaugh A.R."/>
            <person name="Higginbottom S."/>
            <person name="Dimas A."/>
            <person name="Shiver A.L."/>
            <person name="Deutschbauer A."/>
            <person name="Neff N."/>
            <person name="Sonnenburg J.L."/>
            <person name="Huang K.C."/>
            <person name="Fischbach M.A."/>
        </authorList>
    </citation>
    <scope>NUCLEOTIDE SEQUENCE</scope>
    <source>
        <strain evidence="2">AP11</strain>
    </source>
</reference>
<proteinExistence type="predicted"/>
<dbReference type="Proteomes" id="UP001059295">
    <property type="component" value="Chromosome"/>
</dbReference>
<evidence type="ECO:0000256" key="1">
    <source>
        <dbReference type="SAM" id="Phobius"/>
    </source>
</evidence>
<accession>A0ABY5UXA7</accession>
<name>A0ABY5UXA7_9BACT</name>
<keyword evidence="3" id="KW-1185">Reference proteome</keyword>
<dbReference type="RefSeq" id="WP_026089776.1">
    <property type="nucleotide sequence ID" value="NZ_CAPH01000018.1"/>
</dbReference>
<keyword evidence="1" id="KW-0472">Membrane</keyword>
<feature type="transmembrane region" description="Helical" evidence="1">
    <location>
        <begin position="12"/>
        <end position="30"/>
    </location>
</feature>
<sequence>MKTHIVRAVKYLIWLALLFTLVFALMISTGTSRVGAGEALHELFGSSRGMLMIATIVVLALLYPRFGFTRRSVRADLKADRERILQTLHTSGYSLVAESEGTMIFRASSPLKRALLLWEDRIAVTADGESITLDGIRKEVVRAEFRLKSFLEQ</sequence>
<feature type="transmembrane region" description="Helical" evidence="1">
    <location>
        <begin position="50"/>
        <end position="68"/>
    </location>
</feature>
<keyword evidence="1" id="KW-0812">Transmembrane</keyword>